<feature type="compositionally biased region" description="Basic and acidic residues" evidence="1">
    <location>
        <begin position="903"/>
        <end position="921"/>
    </location>
</feature>
<feature type="compositionally biased region" description="Polar residues" evidence="1">
    <location>
        <begin position="26"/>
        <end position="41"/>
    </location>
</feature>
<protein>
    <recommendedName>
        <fullName evidence="2">Fungal-type protein kinase domain-containing protein</fullName>
    </recommendedName>
</protein>
<gene>
    <name evidence="3" type="ORF">OH76DRAFT_1560849</name>
</gene>
<dbReference type="PANTHER" id="PTHR38248:SF2">
    <property type="entry name" value="FUNK1 11"/>
    <property type="match status" value="1"/>
</dbReference>
<dbReference type="Gene3D" id="1.10.510.10">
    <property type="entry name" value="Transferase(Phosphotransferase) domain 1"/>
    <property type="match status" value="1"/>
</dbReference>
<organism evidence="3 4">
    <name type="scientific">Lentinus brumalis</name>
    <dbReference type="NCBI Taxonomy" id="2498619"/>
    <lineage>
        <taxon>Eukaryota</taxon>
        <taxon>Fungi</taxon>
        <taxon>Dikarya</taxon>
        <taxon>Basidiomycota</taxon>
        <taxon>Agaricomycotina</taxon>
        <taxon>Agaricomycetes</taxon>
        <taxon>Polyporales</taxon>
        <taxon>Polyporaceae</taxon>
        <taxon>Lentinus</taxon>
    </lineage>
</organism>
<dbReference type="Pfam" id="PF17667">
    <property type="entry name" value="Pkinase_fungal"/>
    <property type="match status" value="1"/>
</dbReference>
<dbReference type="SUPFAM" id="SSF56112">
    <property type="entry name" value="Protein kinase-like (PK-like)"/>
    <property type="match status" value="2"/>
</dbReference>
<evidence type="ECO:0000313" key="3">
    <source>
        <dbReference type="EMBL" id="RDX42649.1"/>
    </source>
</evidence>
<evidence type="ECO:0000313" key="4">
    <source>
        <dbReference type="Proteomes" id="UP000256964"/>
    </source>
</evidence>
<name>A0A371CQU7_9APHY</name>
<dbReference type="Proteomes" id="UP000256964">
    <property type="component" value="Unassembled WGS sequence"/>
</dbReference>
<feature type="region of interest" description="Disordered" evidence="1">
    <location>
        <begin position="1"/>
        <end position="41"/>
    </location>
</feature>
<feature type="compositionally biased region" description="Polar residues" evidence="1">
    <location>
        <begin position="836"/>
        <end position="853"/>
    </location>
</feature>
<dbReference type="EMBL" id="KZ857480">
    <property type="protein sequence ID" value="RDX42649.1"/>
    <property type="molecule type" value="Genomic_DNA"/>
</dbReference>
<dbReference type="OrthoDB" id="2742759at2759"/>
<feature type="domain" description="Fungal-type protein kinase" evidence="2">
    <location>
        <begin position="242"/>
        <end position="624"/>
    </location>
</feature>
<reference evidence="3 4" key="1">
    <citation type="journal article" date="2018" name="Biotechnol. Biofuels">
        <title>Integrative visual omics of the white-rot fungus Polyporus brumalis exposes the biotechnological potential of its oxidative enzymes for delignifying raw plant biomass.</title>
        <authorList>
            <person name="Miyauchi S."/>
            <person name="Rancon A."/>
            <person name="Drula E."/>
            <person name="Hage H."/>
            <person name="Chaduli D."/>
            <person name="Favel A."/>
            <person name="Grisel S."/>
            <person name="Henrissat B."/>
            <person name="Herpoel-Gimbert I."/>
            <person name="Ruiz-Duenas F.J."/>
            <person name="Chevret D."/>
            <person name="Hainaut M."/>
            <person name="Lin J."/>
            <person name="Wang M."/>
            <person name="Pangilinan J."/>
            <person name="Lipzen A."/>
            <person name="Lesage-Meessen L."/>
            <person name="Navarro D."/>
            <person name="Riley R."/>
            <person name="Grigoriev I.V."/>
            <person name="Zhou S."/>
            <person name="Raouche S."/>
            <person name="Rosso M.N."/>
        </authorList>
    </citation>
    <scope>NUCLEOTIDE SEQUENCE [LARGE SCALE GENOMIC DNA]</scope>
    <source>
        <strain evidence="3 4">BRFM 1820</strain>
    </source>
</reference>
<accession>A0A371CQU7</accession>
<dbReference type="PANTHER" id="PTHR38248">
    <property type="entry name" value="FUNK1 6"/>
    <property type="match status" value="1"/>
</dbReference>
<dbReference type="InterPro" id="IPR011009">
    <property type="entry name" value="Kinase-like_dom_sf"/>
</dbReference>
<proteinExistence type="predicted"/>
<evidence type="ECO:0000259" key="2">
    <source>
        <dbReference type="Pfam" id="PF17667"/>
    </source>
</evidence>
<dbReference type="AlphaFoldDB" id="A0A371CQU7"/>
<feature type="compositionally biased region" description="Basic and acidic residues" evidence="1">
    <location>
        <begin position="879"/>
        <end position="895"/>
    </location>
</feature>
<sequence length="980" mass="108525">MTITEPREEDGPSSSESEELPEHLTPQGSGPYNTPLSSSQIESDWNGTAHNWLTRVLTSENSTHTYSVAAKLAEAEYLRLADEAPRFIIGPMPAAEFIDTFLLDEDIDLNDMPSPDNAFLEVPASAQRESVIYEPLVRAINESSRCPGFEFRITATRADDSQGERGACKPDACAYKKAHLSLVRVEGKGKKEVGKYDSATDMGFAALFIEVKKKPGLDCFTDPVPGADRGSWKFILQDDSFETKRAFGQNVKYAATILARQHRHCCYSISLSGSQARLIRWDRAGAIVTESFDIRERPQLLCAFLWCFGSQTDAGRGYDTTVERAHKLERDLFSTQIRRQIKLARAKPDPQPADLAVDEHFDPSVVTAIPVPAGPGHFRRLLVSAPVVYPYSVTGRATRAYWAVDAASGAVIFLKDTWRYDVQDGGGVEGDVLRELKKAGVSRVPSVHYDGDVTWIPGLERLPGEDDDAEEIETQTTHTQEFLDASWVCGRMRGDRIIVIHKHTHYRLSVIVVGYPLLRFTGTSELLHATYDVLQTLRDAATKANFFHRDVCPGNIILCREPDCSRRVGYLVDWDLARRTDAITPETNPYSAAWQFVCEELATGEGYTHSIEFDMQSLLYVVLYCAYLWVPHNQVERPDVIEKTMTTFFDLHHVHKPGVSASGGYGKVQELRSRRYTAEYRWDNQVFHHWLDAMLTCLGKSRGSKLPGGLLSAPLVTPPAAWSPSEVAGYWARFLSEQGANLGAADRTWNLHRKISLNVTIPIAQQEFYSATVSASTGPQKKRHAPASNASPSKDTKRQRINPRQVVVPDPGASVDNDVSMRRRSSASQRSLSRHIPSTSIPSGIPTASSAHSTIRDGSFPRQASSSAMQTTPPLSWHLDSRPRPVVKREPEGSDSRFAAGQDKGKGRGDIVPGVDRDVSMRSRSAHTTRPPHYSALPVAGSSVARKSGSAMQMSPPPLPSRRFRLAVRRVSEEGAKGGR</sequence>
<feature type="compositionally biased region" description="Polar residues" evidence="1">
    <location>
        <begin position="862"/>
        <end position="874"/>
    </location>
</feature>
<feature type="region of interest" description="Disordered" evidence="1">
    <location>
        <begin position="774"/>
        <end position="963"/>
    </location>
</feature>
<feature type="compositionally biased region" description="Basic and acidic residues" evidence="1">
    <location>
        <begin position="1"/>
        <end position="10"/>
    </location>
</feature>
<evidence type="ECO:0000256" key="1">
    <source>
        <dbReference type="SAM" id="MobiDB-lite"/>
    </source>
</evidence>
<keyword evidence="4" id="KW-1185">Reference proteome</keyword>
<dbReference type="InterPro" id="IPR040976">
    <property type="entry name" value="Pkinase_fungal"/>
</dbReference>